<dbReference type="KEGG" id="mgg:MPLG2_1748"/>
<proteinExistence type="predicted"/>
<feature type="domain" description="HTH luxR-type" evidence="6">
    <location>
        <begin position="140"/>
        <end position="205"/>
    </location>
</feature>
<dbReference type="InterPro" id="IPR000792">
    <property type="entry name" value="Tscrpt_reg_LuxR_C"/>
</dbReference>
<evidence type="ECO:0000313" key="9">
    <source>
        <dbReference type="Proteomes" id="UP000238164"/>
    </source>
</evidence>
<dbReference type="GO" id="GO:0006355">
    <property type="term" value="P:regulation of DNA-templated transcription"/>
    <property type="evidence" value="ECO:0007669"/>
    <property type="project" value="InterPro"/>
</dbReference>
<dbReference type="PROSITE" id="PS50110">
    <property type="entry name" value="RESPONSE_REGULATORY"/>
    <property type="match status" value="1"/>
</dbReference>
<dbReference type="PROSITE" id="PS00622">
    <property type="entry name" value="HTH_LUXR_1"/>
    <property type="match status" value="1"/>
</dbReference>
<dbReference type="PANTHER" id="PTHR43214">
    <property type="entry name" value="TWO-COMPONENT RESPONSE REGULATOR"/>
    <property type="match status" value="1"/>
</dbReference>
<accession>A0A2N9JH91</accession>
<dbReference type="CDD" id="cd17535">
    <property type="entry name" value="REC_NarL-like"/>
    <property type="match status" value="1"/>
</dbReference>
<evidence type="ECO:0000256" key="1">
    <source>
        <dbReference type="ARBA" id="ARBA00022553"/>
    </source>
</evidence>
<dbReference type="Proteomes" id="UP000238164">
    <property type="component" value="Chromosome 1"/>
</dbReference>
<keyword evidence="2" id="KW-0805">Transcription regulation</keyword>
<dbReference type="Pfam" id="PF00196">
    <property type="entry name" value="GerE"/>
    <property type="match status" value="1"/>
</dbReference>
<dbReference type="SUPFAM" id="SSF46894">
    <property type="entry name" value="C-terminal effector domain of the bipartite response regulators"/>
    <property type="match status" value="1"/>
</dbReference>
<dbReference type="InterPro" id="IPR011006">
    <property type="entry name" value="CheY-like_superfamily"/>
</dbReference>
<dbReference type="RefSeq" id="WP_105185665.1">
    <property type="nucleotide sequence ID" value="NZ_BAAAGO010000022.1"/>
</dbReference>
<protein>
    <submittedName>
        <fullName evidence="8">DNA-binding response regulator, NarL/FixJ family, contains REC and HTH domains</fullName>
    </submittedName>
</protein>
<dbReference type="AlphaFoldDB" id="A0A2N9JH91"/>
<evidence type="ECO:0000256" key="5">
    <source>
        <dbReference type="PROSITE-ProRule" id="PRU00169"/>
    </source>
</evidence>
<keyword evidence="4" id="KW-0804">Transcription</keyword>
<evidence type="ECO:0000259" key="6">
    <source>
        <dbReference type="PROSITE" id="PS50043"/>
    </source>
</evidence>
<gene>
    <name evidence="8" type="ORF">MPLG2_1748</name>
</gene>
<sequence>MIRVLAAEDDPLAQRAIRGYLAPVPDIEVLDIAGDGAKALALVESLHPDVLITDLHMPHLNGLELLKAVFALPDPPRALCFTALGDESSMRAALSAGASGFLLKVDPPALLVQAIRSAYEGDALVSPKLTAQVLRGITTVGARPKHLNDADVELLGLVGQGLNNGDIGDALHLAPSTVKTYVSRLLRKTDSRSRAQLAARAHEWGVVVG</sequence>
<evidence type="ECO:0000256" key="4">
    <source>
        <dbReference type="ARBA" id="ARBA00023163"/>
    </source>
</evidence>
<keyword evidence="1 5" id="KW-0597">Phosphoprotein</keyword>
<dbReference type="Pfam" id="PF00072">
    <property type="entry name" value="Response_reg"/>
    <property type="match status" value="1"/>
</dbReference>
<evidence type="ECO:0000256" key="3">
    <source>
        <dbReference type="ARBA" id="ARBA00023125"/>
    </source>
</evidence>
<dbReference type="PANTHER" id="PTHR43214:SF24">
    <property type="entry name" value="TRANSCRIPTIONAL REGULATORY PROTEIN NARL-RELATED"/>
    <property type="match status" value="1"/>
</dbReference>
<organism evidence="8 9">
    <name type="scientific">Micropruina glycogenica</name>
    <dbReference type="NCBI Taxonomy" id="75385"/>
    <lineage>
        <taxon>Bacteria</taxon>
        <taxon>Bacillati</taxon>
        <taxon>Actinomycetota</taxon>
        <taxon>Actinomycetes</taxon>
        <taxon>Propionibacteriales</taxon>
        <taxon>Nocardioidaceae</taxon>
        <taxon>Micropruina</taxon>
    </lineage>
</organism>
<keyword evidence="3 8" id="KW-0238">DNA-binding</keyword>
<dbReference type="InterPro" id="IPR058245">
    <property type="entry name" value="NreC/VraR/RcsB-like_REC"/>
</dbReference>
<dbReference type="SMART" id="SM00421">
    <property type="entry name" value="HTH_LUXR"/>
    <property type="match status" value="1"/>
</dbReference>
<dbReference type="InterPro" id="IPR001789">
    <property type="entry name" value="Sig_transdc_resp-reg_receiver"/>
</dbReference>
<dbReference type="Gene3D" id="3.40.50.2300">
    <property type="match status" value="1"/>
</dbReference>
<keyword evidence="9" id="KW-1185">Reference proteome</keyword>
<evidence type="ECO:0000256" key="2">
    <source>
        <dbReference type="ARBA" id="ARBA00023015"/>
    </source>
</evidence>
<evidence type="ECO:0000313" key="8">
    <source>
        <dbReference type="EMBL" id="SPD86784.1"/>
    </source>
</evidence>
<dbReference type="SMART" id="SM00448">
    <property type="entry name" value="REC"/>
    <property type="match status" value="1"/>
</dbReference>
<dbReference type="GO" id="GO:0003677">
    <property type="term" value="F:DNA binding"/>
    <property type="evidence" value="ECO:0007669"/>
    <property type="project" value="UniProtKB-KW"/>
</dbReference>
<dbReference type="PROSITE" id="PS50043">
    <property type="entry name" value="HTH_LUXR_2"/>
    <property type="match status" value="1"/>
</dbReference>
<feature type="modified residue" description="4-aspartylphosphate" evidence="5">
    <location>
        <position position="54"/>
    </location>
</feature>
<dbReference type="PRINTS" id="PR00038">
    <property type="entry name" value="HTHLUXR"/>
</dbReference>
<reference evidence="8 9" key="1">
    <citation type="submission" date="2018-02" db="EMBL/GenBank/DDBJ databases">
        <authorList>
            <person name="Cohen D.B."/>
            <person name="Kent A.D."/>
        </authorList>
    </citation>
    <scope>NUCLEOTIDE SEQUENCE [LARGE SCALE GENOMIC DNA]</scope>
    <source>
        <strain evidence="8">1</strain>
    </source>
</reference>
<dbReference type="CDD" id="cd06170">
    <property type="entry name" value="LuxR_C_like"/>
    <property type="match status" value="1"/>
</dbReference>
<name>A0A2N9JH91_9ACTN</name>
<dbReference type="OrthoDB" id="9808843at2"/>
<evidence type="ECO:0000259" key="7">
    <source>
        <dbReference type="PROSITE" id="PS50110"/>
    </source>
</evidence>
<dbReference type="InterPro" id="IPR039420">
    <property type="entry name" value="WalR-like"/>
</dbReference>
<dbReference type="SUPFAM" id="SSF52172">
    <property type="entry name" value="CheY-like"/>
    <property type="match status" value="1"/>
</dbReference>
<dbReference type="EMBL" id="LT985188">
    <property type="protein sequence ID" value="SPD86784.1"/>
    <property type="molecule type" value="Genomic_DNA"/>
</dbReference>
<dbReference type="InterPro" id="IPR016032">
    <property type="entry name" value="Sig_transdc_resp-reg_C-effctor"/>
</dbReference>
<feature type="domain" description="Response regulatory" evidence="7">
    <location>
        <begin position="3"/>
        <end position="119"/>
    </location>
</feature>
<dbReference type="GO" id="GO:0000160">
    <property type="term" value="P:phosphorelay signal transduction system"/>
    <property type="evidence" value="ECO:0007669"/>
    <property type="project" value="InterPro"/>
</dbReference>